<dbReference type="PANTHER" id="PTHR33463:SF209">
    <property type="entry name" value="DISEASE RESISTANCE PROTEIN RPS2-LIKE"/>
    <property type="match status" value="1"/>
</dbReference>
<accession>A0A2T8IF04</accession>
<feature type="region of interest" description="Disordered" evidence="1">
    <location>
        <begin position="331"/>
        <end position="390"/>
    </location>
</feature>
<dbReference type="EMBL" id="CM008051">
    <property type="protein sequence ID" value="PVH36264.1"/>
    <property type="molecule type" value="Genomic_DNA"/>
</dbReference>
<dbReference type="Proteomes" id="UP000243499">
    <property type="component" value="Chromosome 6"/>
</dbReference>
<evidence type="ECO:0000313" key="2">
    <source>
        <dbReference type="EMBL" id="PVH36264.1"/>
    </source>
</evidence>
<protein>
    <submittedName>
        <fullName evidence="2">Uncharacterized protein</fullName>
    </submittedName>
</protein>
<evidence type="ECO:0000256" key="1">
    <source>
        <dbReference type="SAM" id="MobiDB-lite"/>
    </source>
</evidence>
<name>A0A2T8IF04_9POAL</name>
<dbReference type="PANTHER" id="PTHR33463">
    <property type="entry name" value="NB-ARC DOMAIN-CONTAINING PROTEIN-RELATED"/>
    <property type="match status" value="1"/>
</dbReference>
<sequence>MVGCKHFRSISWPQTRMRQLRLLCIDTRSSGQEVARKPSPGDSLMGFQDRGEEEYLHAFVDVADTRFLQSLEFLWITTPQLKMDLCLSSTSISNDDERSCHEKMGCTNSTSTGQLLAAGLPLPYRDVCLVQTATKIDGSSSAMQFQPLDFHMEIGDGISDITNVATTQARRPISMVMNRVESLHVHDSSSITTVVPEYILLTNLLISYVGSLNRLKWCRVERCPKLDNVLATNKDPNSFFKLKTFWAAHLLMARSIWSGSPTKRGLSVYGYGSFIKLRVIHIHSCPRLTFVLPLSSNHFLSYGLETLHIFCCGDLRQIFPVEQEFQEEIAATHETKGMPVPARAPQSAAGMRGQDVRSQPRDHPPQRLLEPQVSPGHGRPPPRRPPCGCGLREGMLGRAGVGRDGVWSRPLPLPAAPLQVLQEAPPARHGPPVIKPECDRHQLAAATFSW</sequence>
<feature type="compositionally biased region" description="Basic and acidic residues" evidence="1">
    <location>
        <begin position="354"/>
        <end position="365"/>
    </location>
</feature>
<dbReference type="InterPro" id="IPR050905">
    <property type="entry name" value="Plant_NBS-LRR"/>
</dbReference>
<reference evidence="2" key="1">
    <citation type="submission" date="2018-04" db="EMBL/GenBank/DDBJ databases">
        <title>WGS assembly of Panicum hallii.</title>
        <authorList>
            <person name="Lovell J."/>
            <person name="Jenkins J."/>
            <person name="Lowry D."/>
            <person name="Mamidi S."/>
            <person name="Sreedasyam A."/>
            <person name="Weng X."/>
            <person name="Barry K."/>
            <person name="Bonette J."/>
            <person name="Campitelli B."/>
            <person name="Daum C."/>
            <person name="Gordon S."/>
            <person name="Gould B."/>
            <person name="Lipzen A."/>
            <person name="Macqueen A."/>
            <person name="Palacio-Mejia J."/>
            <person name="Plott C."/>
            <person name="Shakirov E."/>
            <person name="Shu S."/>
            <person name="Yoshinaga Y."/>
            <person name="Zane M."/>
            <person name="Rokhsar D."/>
            <person name="Grimwood J."/>
            <person name="Schmutz J."/>
            <person name="Juenger T."/>
        </authorList>
    </citation>
    <scope>NUCLEOTIDE SEQUENCE [LARGE SCALE GENOMIC DNA]</scope>
    <source>
        <strain evidence="2">FIL2</strain>
    </source>
</reference>
<gene>
    <name evidence="2" type="ORF">PAHAL_6G035100</name>
</gene>
<proteinExistence type="predicted"/>
<organism evidence="2">
    <name type="scientific">Panicum hallii</name>
    <dbReference type="NCBI Taxonomy" id="206008"/>
    <lineage>
        <taxon>Eukaryota</taxon>
        <taxon>Viridiplantae</taxon>
        <taxon>Streptophyta</taxon>
        <taxon>Embryophyta</taxon>
        <taxon>Tracheophyta</taxon>
        <taxon>Spermatophyta</taxon>
        <taxon>Magnoliopsida</taxon>
        <taxon>Liliopsida</taxon>
        <taxon>Poales</taxon>
        <taxon>Poaceae</taxon>
        <taxon>PACMAD clade</taxon>
        <taxon>Panicoideae</taxon>
        <taxon>Panicodae</taxon>
        <taxon>Paniceae</taxon>
        <taxon>Panicinae</taxon>
        <taxon>Panicum</taxon>
        <taxon>Panicum sect. Panicum</taxon>
    </lineage>
</organism>
<dbReference type="AlphaFoldDB" id="A0A2T8IF04"/>
<dbReference type="Gramene" id="PVH36264">
    <property type="protein sequence ID" value="PVH36264"/>
    <property type="gene ID" value="PAHAL_6G035100"/>
</dbReference>